<reference evidence="2 3" key="1">
    <citation type="submission" date="2021-06" db="EMBL/GenBank/DDBJ databases">
        <title>Caerostris darwini draft genome.</title>
        <authorList>
            <person name="Kono N."/>
            <person name="Arakawa K."/>
        </authorList>
    </citation>
    <scope>NUCLEOTIDE SEQUENCE [LARGE SCALE GENOMIC DNA]</scope>
</reference>
<dbReference type="SUPFAM" id="SSF54897">
    <property type="entry name" value="Protease propeptides/inhibitors"/>
    <property type="match status" value="1"/>
</dbReference>
<evidence type="ECO:0000313" key="3">
    <source>
        <dbReference type="Proteomes" id="UP001054837"/>
    </source>
</evidence>
<dbReference type="EMBL" id="BPLQ01012069">
    <property type="protein sequence ID" value="GIY62242.1"/>
    <property type="molecule type" value="Genomic_DNA"/>
</dbReference>
<dbReference type="Gene3D" id="3.30.70.850">
    <property type="entry name" value="Peptidase S8, pro-domain"/>
    <property type="match status" value="1"/>
</dbReference>
<organism evidence="2 3">
    <name type="scientific">Caerostris darwini</name>
    <dbReference type="NCBI Taxonomy" id="1538125"/>
    <lineage>
        <taxon>Eukaryota</taxon>
        <taxon>Metazoa</taxon>
        <taxon>Ecdysozoa</taxon>
        <taxon>Arthropoda</taxon>
        <taxon>Chelicerata</taxon>
        <taxon>Arachnida</taxon>
        <taxon>Araneae</taxon>
        <taxon>Araneomorphae</taxon>
        <taxon>Entelegynae</taxon>
        <taxon>Araneoidea</taxon>
        <taxon>Araneidae</taxon>
        <taxon>Caerostris</taxon>
    </lineage>
</organism>
<proteinExistence type="predicted"/>
<evidence type="ECO:0000313" key="2">
    <source>
        <dbReference type="EMBL" id="GIY62242.1"/>
    </source>
</evidence>
<gene>
    <name evidence="2" type="ORF">CDAR_481511</name>
</gene>
<accession>A0AAV4UVY5</accession>
<name>A0AAV4UVY5_9ARAC</name>
<dbReference type="InterPro" id="IPR038466">
    <property type="entry name" value="S8_pro-domain_sf"/>
</dbReference>
<dbReference type="Pfam" id="PF16470">
    <property type="entry name" value="S8_pro-domain"/>
    <property type="match status" value="1"/>
</dbReference>
<dbReference type="Proteomes" id="UP001054837">
    <property type="component" value="Unassembled WGS sequence"/>
</dbReference>
<comment type="caution">
    <text evidence="2">The sequence shown here is derived from an EMBL/GenBank/DDBJ whole genome shotgun (WGS) entry which is preliminary data.</text>
</comment>
<evidence type="ECO:0000259" key="1">
    <source>
        <dbReference type="Pfam" id="PF16470"/>
    </source>
</evidence>
<dbReference type="AlphaFoldDB" id="A0AAV4UVY5"/>
<keyword evidence="3" id="KW-1185">Reference proteome</keyword>
<feature type="domain" description="Peptidase S8 pro-domain" evidence="1">
    <location>
        <begin position="69"/>
        <end position="118"/>
    </location>
</feature>
<dbReference type="InterPro" id="IPR032815">
    <property type="entry name" value="S8_pro-domain"/>
</dbReference>
<sequence length="159" mass="18790">MCPSHLPLLCYYFPVALIYLKIFRFLDNSPFLIRFEISTSAFRFCVLVEAINSIRPNARVLKRIKQLEVLGSSQYFQFVHRAMPHARKKRSVPHMKILKNDPLVARATQQTGFKRVKRGYKQLRLREEMAKEMREPTDPYFPYQWYLVSGIRCLSISGM</sequence>
<protein>
    <submittedName>
        <fullName evidence="2">Proprotein convertase type 2</fullName>
    </submittedName>
</protein>